<evidence type="ECO:0000313" key="3">
    <source>
        <dbReference type="Proteomes" id="UP000255417"/>
    </source>
</evidence>
<proteinExistence type="predicted"/>
<evidence type="ECO:0008006" key="4">
    <source>
        <dbReference type="Google" id="ProtNLM"/>
    </source>
</evidence>
<keyword evidence="3" id="KW-1185">Reference proteome</keyword>
<dbReference type="Pfam" id="PF16080">
    <property type="entry name" value="Phage_holin_2_3"/>
    <property type="match status" value="1"/>
</dbReference>
<dbReference type="InterPro" id="IPR032118">
    <property type="entry name" value="Phage_holin_HP1"/>
</dbReference>
<gene>
    <name evidence="2" type="ORF">NCTC12872_00948</name>
</gene>
<reference evidence="2 3" key="1">
    <citation type="submission" date="2018-06" db="EMBL/GenBank/DDBJ databases">
        <authorList>
            <consortium name="Pathogen Informatics"/>
            <person name="Doyle S."/>
        </authorList>
    </citation>
    <scope>NUCLEOTIDE SEQUENCE [LARGE SCALE GENOMIC DNA]</scope>
    <source>
        <strain evidence="2 3">NCTC12872</strain>
    </source>
</reference>
<dbReference type="RefSeq" id="WP_115315478.1">
    <property type="nucleotide sequence ID" value="NZ_LWIF01000001.1"/>
</dbReference>
<organism evidence="2 3">
    <name type="scientific">Phocoenobacter uteri</name>
    <dbReference type="NCBI Taxonomy" id="146806"/>
    <lineage>
        <taxon>Bacteria</taxon>
        <taxon>Pseudomonadati</taxon>
        <taxon>Pseudomonadota</taxon>
        <taxon>Gammaproteobacteria</taxon>
        <taxon>Pasteurellales</taxon>
        <taxon>Pasteurellaceae</taxon>
        <taxon>Phocoenobacter</taxon>
    </lineage>
</organism>
<name>A0A379CBC8_9PAST</name>
<sequence>MFKETFKSIPVESQAYGWITTFFGILTLSEWAILIGIVVTICGYWRESRFKKRMIELEEIRVGIRDKNGKLIK</sequence>
<keyword evidence="1" id="KW-1133">Transmembrane helix</keyword>
<feature type="transmembrane region" description="Helical" evidence="1">
    <location>
        <begin position="15"/>
        <end position="45"/>
    </location>
</feature>
<protein>
    <recommendedName>
        <fullName evidence="4">Holin</fullName>
    </recommendedName>
</protein>
<keyword evidence="1" id="KW-0472">Membrane</keyword>
<dbReference type="OrthoDB" id="6626733at2"/>
<dbReference type="AlphaFoldDB" id="A0A379CBC8"/>
<dbReference type="EMBL" id="UGTA01000001">
    <property type="protein sequence ID" value="SUB58977.1"/>
    <property type="molecule type" value="Genomic_DNA"/>
</dbReference>
<dbReference type="Proteomes" id="UP000255417">
    <property type="component" value="Unassembled WGS sequence"/>
</dbReference>
<evidence type="ECO:0000256" key="1">
    <source>
        <dbReference type="SAM" id="Phobius"/>
    </source>
</evidence>
<evidence type="ECO:0000313" key="2">
    <source>
        <dbReference type="EMBL" id="SUB58977.1"/>
    </source>
</evidence>
<accession>A0A379CBC8</accession>
<keyword evidence="1" id="KW-0812">Transmembrane</keyword>